<feature type="domain" description="GSCFA" evidence="2">
    <location>
        <begin position="103"/>
        <end position="371"/>
    </location>
</feature>
<reference evidence="3 4" key="1">
    <citation type="submission" date="2018-10" db="EMBL/GenBank/DDBJ databases">
        <title>The genome of Streptomyces dangxiongensis Z022.</title>
        <authorList>
            <person name="Zhang B."/>
        </authorList>
    </citation>
    <scope>NUCLEOTIDE SEQUENCE [LARGE SCALE GENOMIC DNA]</scope>
    <source>
        <strain evidence="3 4">Z022</strain>
    </source>
</reference>
<keyword evidence="4" id="KW-1185">Reference proteome</keyword>
<feature type="compositionally biased region" description="Basic residues" evidence="1">
    <location>
        <begin position="41"/>
        <end position="51"/>
    </location>
</feature>
<evidence type="ECO:0000313" key="3">
    <source>
        <dbReference type="EMBL" id="AYN43227.1"/>
    </source>
</evidence>
<organism evidence="3 4">
    <name type="scientific">Streptomyces dangxiongensis</name>
    <dbReference type="NCBI Taxonomy" id="1442032"/>
    <lineage>
        <taxon>Bacteria</taxon>
        <taxon>Bacillati</taxon>
        <taxon>Actinomycetota</taxon>
        <taxon>Actinomycetes</taxon>
        <taxon>Kitasatosporales</taxon>
        <taxon>Streptomycetaceae</taxon>
        <taxon>Streptomyces</taxon>
    </lineage>
</organism>
<dbReference type="InterPro" id="IPR014982">
    <property type="entry name" value="GSCFA"/>
</dbReference>
<dbReference type="Proteomes" id="UP000268329">
    <property type="component" value="Chromosome"/>
</dbReference>
<evidence type="ECO:0000259" key="2">
    <source>
        <dbReference type="Pfam" id="PF08885"/>
    </source>
</evidence>
<feature type="region of interest" description="Disordered" evidence="1">
    <location>
        <begin position="1"/>
        <end position="72"/>
    </location>
</feature>
<gene>
    <name evidence="3" type="ORF">D9753_34955</name>
</gene>
<dbReference type="OrthoDB" id="369216at2"/>
<evidence type="ECO:0000256" key="1">
    <source>
        <dbReference type="SAM" id="MobiDB-lite"/>
    </source>
</evidence>
<feature type="compositionally biased region" description="Low complexity" evidence="1">
    <location>
        <begin position="1"/>
        <end position="15"/>
    </location>
</feature>
<proteinExistence type="predicted"/>
<evidence type="ECO:0000313" key="4">
    <source>
        <dbReference type="Proteomes" id="UP000268329"/>
    </source>
</evidence>
<dbReference type="EMBL" id="CP033073">
    <property type="protein sequence ID" value="AYN43227.1"/>
    <property type="molecule type" value="Genomic_DNA"/>
</dbReference>
<protein>
    <submittedName>
        <fullName evidence="3">GSCFA family protein</fullName>
    </submittedName>
</protein>
<name>A0A3G2JRC0_9ACTN</name>
<dbReference type="AlphaFoldDB" id="A0A3G2JRC0"/>
<accession>A0A3G2JRC0</accession>
<dbReference type="KEGG" id="sdd:D9753_34955"/>
<dbReference type="Pfam" id="PF08885">
    <property type="entry name" value="GSCFA"/>
    <property type="match status" value="1"/>
</dbReference>
<sequence length="409" mass="43959">MAGTPAPAGALPGAGHRPLRHRPAAPGGDGGRGDQRGLVVRPRKSLTHPPRKKPETTAVQPKDTPYQSLPPRSFWRSAVAEPDPSAIADLWTPTSSLGQDEPVLTAGSCFARHIGPALLGRGMNWRDTEPAPPGLTQAERRSRQYGVFSFRTGNIYTAATLRQWLSWAQGESAPPDEVWCADGGFFDPFRPSVEPEGYDSAEAMLAARRTTLDAISGALAAAGCLIFTLGLTEAWENRSTGAVYPVCPGTVRGTFDPAHHVFRNFTFSEVYRDLSAALALARAANPALRVVLTVSPVPLTATATGGHALTATTYSKSVLRAVAGQLAQEHDHIDYFPAYEIITGFPFKAAFFEPNLRTVTPDGIAFAMRHFFGAVVRRPGEPRPGPGAGSHHGEDVWCDDAVLDYYNPR</sequence>